<reference evidence="1 2" key="1">
    <citation type="journal article" date="2018" name="Nat. Ecol. Evol.">
        <title>Pezizomycetes genomes reveal the molecular basis of ectomycorrhizal truffle lifestyle.</title>
        <authorList>
            <person name="Murat C."/>
            <person name="Payen T."/>
            <person name="Noel B."/>
            <person name="Kuo A."/>
            <person name="Morin E."/>
            <person name="Chen J."/>
            <person name="Kohler A."/>
            <person name="Krizsan K."/>
            <person name="Balestrini R."/>
            <person name="Da Silva C."/>
            <person name="Montanini B."/>
            <person name="Hainaut M."/>
            <person name="Levati E."/>
            <person name="Barry K.W."/>
            <person name="Belfiori B."/>
            <person name="Cichocki N."/>
            <person name="Clum A."/>
            <person name="Dockter R.B."/>
            <person name="Fauchery L."/>
            <person name="Guy J."/>
            <person name="Iotti M."/>
            <person name="Le Tacon F."/>
            <person name="Lindquist E.A."/>
            <person name="Lipzen A."/>
            <person name="Malagnac F."/>
            <person name="Mello A."/>
            <person name="Molinier V."/>
            <person name="Miyauchi S."/>
            <person name="Poulain J."/>
            <person name="Riccioni C."/>
            <person name="Rubini A."/>
            <person name="Sitrit Y."/>
            <person name="Splivallo R."/>
            <person name="Traeger S."/>
            <person name="Wang M."/>
            <person name="Zifcakova L."/>
            <person name="Wipf D."/>
            <person name="Zambonelli A."/>
            <person name="Paolocci F."/>
            <person name="Nowrousian M."/>
            <person name="Ottonello S."/>
            <person name="Baldrian P."/>
            <person name="Spatafora J.W."/>
            <person name="Henrissat B."/>
            <person name="Nagy L.G."/>
            <person name="Aury J.M."/>
            <person name="Wincker P."/>
            <person name="Grigoriev I.V."/>
            <person name="Bonfante P."/>
            <person name="Martin F.M."/>
        </authorList>
    </citation>
    <scope>NUCLEOTIDE SEQUENCE [LARGE SCALE GENOMIC DNA]</scope>
    <source>
        <strain evidence="1 2">120613-1</strain>
    </source>
</reference>
<dbReference type="Proteomes" id="UP000276215">
    <property type="component" value="Unassembled WGS sequence"/>
</dbReference>
<sequence>MVLHCLMFTRKNKAFSTVKIIFIKQLLDIKNPLQDSSLLSLSGSGFFYLYQVLDGADMEAQRTYKFRCMFWFSCTIHMRVSRLSNIAFPAMQLDTAKVETIIR</sequence>
<proteinExistence type="predicted"/>
<accession>A0A3N4JPK2</accession>
<gene>
    <name evidence="1" type="ORF">L873DRAFT_1009273</name>
</gene>
<evidence type="ECO:0000313" key="1">
    <source>
        <dbReference type="EMBL" id="RPA98741.1"/>
    </source>
</evidence>
<name>A0A3N4JPK2_9PEZI</name>
<dbReference type="EMBL" id="ML120393">
    <property type="protein sequence ID" value="RPA98741.1"/>
    <property type="molecule type" value="Genomic_DNA"/>
</dbReference>
<dbReference type="AlphaFoldDB" id="A0A3N4JPK2"/>
<organism evidence="1 2">
    <name type="scientific">Choiromyces venosus 120613-1</name>
    <dbReference type="NCBI Taxonomy" id="1336337"/>
    <lineage>
        <taxon>Eukaryota</taxon>
        <taxon>Fungi</taxon>
        <taxon>Dikarya</taxon>
        <taxon>Ascomycota</taxon>
        <taxon>Pezizomycotina</taxon>
        <taxon>Pezizomycetes</taxon>
        <taxon>Pezizales</taxon>
        <taxon>Tuberaceae</taxon>
        <taxon>Choiromyces</taxon>
    </lineage>
</organism>
<protein>
    <submittedName>
        <fullName evidence="1">Uncharacterized protein</fullName>
    </submittedName>
</protein>
<keyword evidence="2" id="KW-1185">Reference proteome</keyword>
<evidence type="ECO:0000313" key="2">
    <source>
        <dbReference type="Proteomes" id="UP000276215"/>
    </source>
</evidence>